<comment type="catalytic activity">
    <reaction evidence="7">
        <text>[thioredoxin]-disulfide + L-methionine + H2O = L-methionine (S)-S-oxide + [thioredoxin]-dithiol</text>
        <dbReference type="Rhea" id="RHEA:19993"/>
        <dbReference type="Rhea" id="RHEA-COMP:10698"/>
        <dbReference type="Rhea" id="RHEA-COMP:10700"/>
        <dbReference type="ChEBI" id="CHEBI:15377"/>
        <dbReference type="ChEBI" id="CHEBI:29950"/>
        <dbReference type="ChEBI" id="CHEBI:50058"/>
        <dbReference type="ChEBI" id="CHEBI:57844"/>
        <dbReference type="ChEBI" id="CHEBI:58772"/>
        <dbReference type="EC" id="1.8.4.11"/>
    </reaction>
</comment>
<dbReference type="PANTHER" id="PTHR42799:SF2">
    <property type="entry name" value="MITOCHONDRIAL PEPTIDE METHIONINE SULFOXIDE REDUCTASE"/>
    <property type="match status" value="1"/>
</dbReference>
<evidence type="ECO:0000256" key="8">
    <source>
        <dbReference type="SAM" id="MobiDB-lite"/>
    </source>
</evidence>
<evidence type="ECO:0000256" key="6">
    <source>
        <dbReference type="ARBA" id="ARBA00047806"/>
    </source>
</evidence>
<sequence>MGTVAATRRCPAALLRAGRARLGAAGGARAFLLGAAPAGMLEPSKCLPGNAETNRKAPKADDKHHTLGTRLHPPFPEGTEMIVLGMGCFWCSEDLYMRRKGIHSTHVGYAQGVTENPTYAEVCTGKTNHNEVVRLVYHPDQVSLEDLLATFFEKHDPTTPNQQGNDMGTQYRSGIYYYSESQAAVAEEMKDKYQKALDSLQGPGAFGTVVTEIEPAKTFYYAELEHQQYDAKPFARGYCGLRPIGVPFPQDE</sequence>
<dbReference type="InterPro" id="IPR002569">
    <property type="entry name" value="Met_Sox_Rdtase_MsrA_dom"/>
</dbReference>
<evidence type="ECO:0000313" key="10">
    <source>
        <dbReference type="EMBL" id="CAE0674514.1"/>
    </source>
</evidence>
<gene>
    <name evidence="10" type="ORF">LGLO00237_LOCUS26288</name>
</gene>
<feature type="domain" description="Peptide methionine sulphoxide reductase MsrA" evidence="9">
    <location>
        <begin position="82"/>
        <end position="239"/>
    </location>
</feature>
<feature type="compositionally biased region" description="Basic and acidic residues" evidence="8">
    <location>
        <begin position="53"/>
        <end position="65"/>
    </location>
</feature>
<accession>A0A7S3Z7N7</accession>
<dbReference type="GO" id="GO:0034599">
    <property type="term" value="P:cellular response to oxidative stress"/>
    <property type="evidence" value="ECO:0007669"/>
    <property type="project" value="TreeGrafter"/>
</dbReference>
<evidence type="ECO:0000256" key="3">
    <source>
        <dbReference type="ARBA" id="ARBA00023002"/>
    </source>
</evidence>
<dbReference type="SUPFAM" id="SSF55068">
    <property type="entry name" value="Peptide methionine sulfoxide reductase"/>
    <property type="match status" value="1"/>
</dbReference>
<name>A0A7S3Z7N7_9EUKA</name>
<dbReference type="InterPro" id="IPR050162">
    <property type="entry name" value="MsrA_MetSO_reductase"/>
</dbReference>
<dbReference type="NCBIfam" id="TIGR00401">
    <property type="entry name" value="msrA"/>
    <property type="match status" value="1"/>
</dbReference>
<evidence type="ECO:0000256" key="4">
    <source>
        <dbReference type="ARBA" id="ARBA00030273"/>
    </source>
</evidence>
<evidence type="ECO:0000256" key="1">
    <source>
        <dbReference type="ARBA" id="ARBA00005591"/>
    </source>
</evidence>
<keyword evidence="3" id="KW-0560">Oxidoreductase</keyword>
<comment type="catalytic activity">
    <reaction evidence="6">
        <text>L-methionyl-[protein] + [thioredoxin]-disulfide + H2O = L-methionyl-(S)-S-oxide-[protein] + [thioredoxin]-dithiol</text>
        <dbReference type="Rhea" id="RHEA:14217"/>
        <dbReference type="Rhea" id="RHEA-COMP:10698"/>
        <dbReference type="Rhea" id="RHEA-COMP:10700"/>
        <dbReference type="Rhea" id="RHEA-COMP:12313"/>
        <dbReference type="Rhea" id="RHEA-COMP:12315"/>
        <dbReference type="ChEBI" id="CHEBI:15377"/>
        <dbReference type="ChEBI" id="CHEBI:16044"/>
        <dbReference type="ChEBI" id="CHEBI:29950"/>
        <dbReference type="ChEBI" id="CHEBI:44120"/>
        <dbReference type="ChEBI" id="CHEBI:50058"/>
        <dbReference type="EC" id="1.8.4.11"/>
    </reaction>
</comment>
<dbReference type="GO" id="GO:0005737">
    <property type="term" value="C:cytoplasm"/>
    <property type="evidence" value="ECO:0007669"/>
    <property type="project" value="TreeGrafter"/>
</dbReference>
<evidence type="ECO:0000256" key="2">
    <source>
        <dbReference type="ARBA" id="ARBA00012502"/>
    </source>
</evidence>
<dbReference type="AlphaFoldDB" id="A0A7S3Z7N7"/>
<evidence type="ECO:0000259" key="9">
    <source>
        <dbReference type="Pfam" id="PF01625"/>
    </source>
</evidence>
<evidence type="ECO:0000256" key="5">
    <source>
        <dbReference type="ARBA" id="ARBA00030643"/>
    </source>
</evidence>
<dbReference type="PANTHER" id="PTHR42799">
    <property type="entry name" value="MITOCHONDRIAL PEPTIDE METHIONINE SULFOXIDE REDUCTASE"/>
    <property type="match status" value="1"/>
</dbReference>
<dbReference type="Gene3D" id="3.30.1060.10">
    <property type="entry name" value="Peptide methionine sulphoxide reductase MsrA"/>
    <property type="match status" value="1"/>
</dbReference>
<evidence type="ECO:0000256" key="7">
    <source>
        <dbReference type="ARBA" id="ARBA00048782"/>
    </source>
</evidence>
<dbReference type="GO" id="GO:0008113">
    <property type="term" value="F:peptide-methionine (S)-S-oxide reductase activity"/>
    <property type="evidence" value="ECO:0007669"/>
    <property type="project" value="UniProtKB-EC"/>
</dbReference>
<feature type="region of interest" description="Disordered" evidence="8">
    <location>
        <begin position="46"/>
        <end position="72"/>
    </location>
</feature>
<comment type="similarity">
    <text evidence="1">Belongs to the MsrA Met sulfoxide reductase family.</text>
</comment>
<dbReference type="HAMAP" id="MF_01401">
    <property type="entry name" value="MsrA"/>
    <property type="match status" value="1"/>
</dbReference>
<protein>
    <recommendedName>
        <fullName evidence="2">peptide-methionine (S)-S-oxide reductase</fullName>
        <ecNumber evidence="2">1.8.4.11</ecNumber>
    </recommendedName>
    <alternativeName>
        <fullName evidence="5">Peptide-methionine (S)-S-oxide reductase</fullName>
    </alternativeName>
    <alternativeName>
        <fullName evidence="4">Protein-methionine-S-oxide reductase</fullName>
    </alternativeName>
</protein>
<organism evidence="10">
    <name type="scientific">Lotharella globosa</name>
    <dbReference type="NCBI Taxonomy" id="91324"/>
    <lineage>
        <taxon>Eukaryota</taxon>
        <taxon>Sar</taxon>
        <taxon>Rhizaria</taxon>
        <taxon>Cercozoa</taxon>
        <taxon>Chlorarachniophyceae</taxon>
        <taxon>Lotharella</taxon>
    </lineage>
</organism>
<dbReference type="InterPro" id="IPR036509">
    <property type="entry name" value="Met_Sox_Rdtase_MsrA_sf"/>
</dbReference>
<reference evidence="10" key="1">
    <citation type="submission" date="2021-01" db="EMBL/GenBank/DDBJ databases">
        <authorList>
            <person name="Corre E."/>
            <person name="Pelletier E."/>
            <person name="Niang G."/>
            <person name="Scheremetjew M."/>
            <person name="Finn R."/>
            <person name="Kale V."/>
            <person name="Holt S."/>
            <person name="Cochrane G."/>
            <person name="Meng A."/>
            <person name="Brown T."/>
            <person name="Cohen L."/>
        </authorList>
    </citation>
    <scope>NUCLEOTIDE SEQUENCE</scope>
    <source>
        <strain evidence="10">CCCM811</strain>
    </source>
</reference>
<dbReference type="EMBL" id="HBIV01036877">
    <property type="protein sequence ID" value="CAE0674514.1"/>
    <property type="molecule type" value="Transcribed_RNA"/>
</dbReference>
<proteinExistence type="inferred from homology"/>
<dbReference type="EC" id="1.8.4.11" evidence="2"/>
<dbReference type="Pfam" id="PF01625">
    <property type="entry name" value="PMSR"/>
    <property type="match status" value="1"/>
</dbReference>